<dbReference type="GO" id="GO:0003777">
    <property type="term" value="F:microtubule motor activity"/>
    <property type="evidence" value="ECO:0007669"/>
    <property type="project" value="InterPro"/>
</dbReference>
<evidence type="ECO:0000313" key="9">
    <source>
        <dbReference type="Proteomes" id="UP000007799"/>
    </source>
</evidence>
<evidence type="ECO:0000256" key="2">
    <source>
        <dbReference type="ARBA" id="ARBA00022840"/>
    </source>
</evidence>
<feature type="compositionally biased region" description="Basic and acidic residues" evidence="6">
    <location>
        <begin position="197"/>
        <end position="213"/>
    </location>
</feature>
<feature type="compositionally biased region" description="Basic residues" evidence="6">
    <location>
        <begin position="56"/>
        <end position="74"/>
    </location>
</feature>
<dbReference type="SUPFAM" id="SSF52540">
    <property type="entry name" value="P-loop containing nucleoside triphosphate hydrolases"/>
    <property type="match status" value="1"/>
</dbReference>
<evidence type="ECO:0000256" key="3">
    <source>
        <dbReference type="PROSITE-ProRule" id="PRU00283"/>
    </source>
</evidence>
<feature type="compositionally biased region" description="Basic and acidic residues" evidence="6">
    <location>
        <begin position="1"/>
        <end position="13"/>
    </location>
</feature>
<dbReference type="PANTHER" id="PTHR47969:SF33">
    <property type="entry name" value="KINESIN-LIKE PROTEIN"/>
    <property type="match status" value="1"/>
</dbReference>
<keyword evidence="9" id="KW-1185">Reference proteome</keyword>
<dbReference type="GO" id="GO:0007052">
    <property type="term" value="P:mitotic spindle organization"/>
    <property type="evidence" value="ECO:0007669"/>
    <property type="project" value="TreeGrafter"/>
</dbReference>
<keyword evidence="5" id="KW-0175">Coiled coil</keyword>
<feature type="region of interest" description="Disordered" evidence="6">
    <location>
        <begin position="700"/>
        <end position="741"/>
    </location>
</feature>
<evidence type="ECO:0000259" key="7">
    <source>
        <dbReference type="PROSITE" id="PS50067"/>
    </source>
</evidence>
<dbReference type="Pfam" id="PF00225">
    <property type="entry name" value="Kinesin"/>
    <property type="match status" value="1"/>
</dbReference>
<feature type="compositionally biased region" description="Polar residues" evidence="6">
    <location>
        <begin position="214"/>
        <end position="226"/>
    </location>
</feature>
<feature type="region of interest" description="Disordered" evidence="6">
    <location>
        <begin position="1"/>
        <end position="231"/>
    </location>
</feature>
<feature type="compositionally biased region" description="Low complexity" evidence="6">
    <location>
        <begin position="18"/>
        <end position="35"/>
    </location>
</feature>
<dbReference type="GO" id="GO:0005874">
    <property type="term" value="C:microtubule"/>
    <property type="evidence" value="ECO:0007669"/>
    <property type="project" value="UniProtKB-KW"/>
</dbReference>
<feature type="compositionally biased region" description="Polar residues" evidence="6">
    <location>
        <begin position="799"/>
        <end position="819"/>
    </location>
</feature>
<protein>
    <recommendedName>
        <fullName evidence="4">Kinesin-like protein</fullName>
    </recommendedName>
</protein>
<dbReference type="GO" id="GO:0007018">
    <property type="term" value="P:microtubule-based movement"/>
    <property type="evidence" value="ECO:0007669"/>
    <property type="project" value="InterPro"/>
</dbReference>
<keyword evidence="2 3" id="KW-0067">ATP-binding</keyword>
<evidence type="ECO:0000256" key="1">
    <source>
        <dbReference type="ARBA" id="ARBA00022741"/>
    </source>
</evidence>
<feature type="compositionally biased region" description="Low complexity" evidence="6">
    <location>
        <begin position="787"/>
        <end position="798"/>
    </location>
</feature>
<dbReference type="SMART" id="SM00129">
    <property type="entry name" value="KISc"/>
    <property type="match status" value="1"/>
</dbReference>
<dbReference type="GeneID" id="16072023"/>
<feature type="binding site" evidence="3">
    <location>
        <begin position="319"/>
        <end position="326"/>
    </location>
    <ligand>
        <name>ATP</name>
        <dbReference type="ChEBI" id="CHEBI:30616"/>
    </ligand>
</feature>
<dbReference type="RefSeq" id="XP_004991463.1">
    <property type="nucleotide sequence ID" value="XM_004991406.1"/>
</dbReference>
<feature type="compositionally biased region" description="Basic residues" evidence="6">
    <location>
        <begin position="824"/>
        <end position="844"/>
    </location>
</feature>
<dbReference type="PRINTS" id="PR00380">
    <property type="entry name" value="KINESINHEAVY"/>
</dbReference>
<gene>
    <name evidence="8" type="ORF">PTSG_07664</name>
</gene>
<dbReference type="CDD" id="cd00106">
    <property type="entry name" value="KISc"/>
    <property type="match status" value="1"/>
</dbReference>
<organism evidence="9">
    <name type="scientific">Salpingoeca rosetta (strain ATCC 50818 / BSB-021)</name>
    <dbReference type="NCBI Taxonomy" id="946362"/>
    <lineage>
        <taxon>Eukaryota</taxon>
        <taxon>Choanoflagellata</taxon>
        <taxon>Craspedida</taxon>
        <taxon>Salpingoecidae</taxon>
        <taxon>Salpingoeca</taxon>
    </lineage>
</organism>
<dbReference type="STRING" id="946362.F2UHF0"/>
<accession>F2UHF0</accession>
<dbReference type="GO" id="GO:0005524">
    <property type="term" value="F:ATP binding"/>
    <property type="evidence" value="ECO:0007669"/>
    <property type="project" value="UniProtKB-UniRule"/>
</dbReference>
<dbReference type="eggNOG" id="KOG4280">
    <property type="taxonomic scope" value="Eukaryota"/>
</dbReference>
<dbReference type="Proteomes" id="UP000007799">
    <property type="component" value="Unassembled WGS sequence"/>
</dbReference>
<feature type="domain" description="Kinesin motor" evidence="7">
    <location>
        <begin position="234"/>
        <end position="563"/>
    </location>
</feature>
<dbReference type="PROSITE" id="PS00411">
    <property type="entry name" value="KINESIN_MOTOR_1"/>
    <property type="match status" value="1"/>
</dbReference>
<dbReference type="InterPro" id="IPR001752">
    <property type="entry name" value="Kinesin_motor_dom"/>
</dbReference>
<dbReference type="PROSITE" id="PS50067">
    <property type="entry name" value="KINESIN_MOTOR_2"/>
    <property type="match status" value="1"/>
</dbReference>
<dbReference type="GO" id="GO:0005875">
    <property type="term" value="C:microtubule associated complex"/>
    <property type="evidence" value="ECO:0007669"/>
    <property type="project" value="TreeGrafter"/>
</dbReference>
<comment type="similarity">
    <text evidence="3 4">Belongs to the TRAFAC class myosin-kinesin ATPase superfamily. Kinesin family.</text>
</comment>
<dbReference type="InterPro" id="IPR036961">
    <property type="entry name" value="Kinesin_motor_dom_sf"/>
</dbReference>
<proteinExistence type="inferred from homology"/>
<dbReference type="KEGG" id="sre:PTSG_07664"/>
<dbReference type="InterPro" id="IPR027640">
    <property type="entry name" value="Kinesin-like_fam"/>
</dbReference>
<name>F2UHF0_SALR5</name>
<dbReference type="GO" id="GO:0051231">
    <property type="term" value="P:spindle elongation"/>
    <property type="evidence" value="ECO:0007669"/>
    <property type="project" value="TreeGrafter"/>
</dbReference>
<evidence type="ECO:0000256" key="4">
    <source>
        <dbReference type="RuleBase" id="RU000394"/>
    </source>
</evidence>
<sequence>METHADANVRDSLENDTEAPTSTATTPTAAATATPKEQRGSRSSGSGIPAPAGARQKSKKNKKNKPRKQRASRPKKQDAVQDDERDAAPTTQVTEQTHDASTRGRVHVSISEDSVDGEAKSSGTPDELDGDAGDGVVGDVGGEGDDTVVRAFSNPDDVQHGHSEGPASQTQQQQQQEQQQEGQLQQEQEQEEEEQEQDRAGKGRTASREEDTQSARPDSASSTTSVFHEGEKSTIRVVVRVRPLNSGELDRGEEDAVYVLDDNQTVGVRSEVTESITSYTFHQAQGSQCDQDRFFRNCGIRQLLNAAMEGFSCTAFAYGQTGSGKTHTLTGPDHDDATGVIQRSIRYIWQQVGRRKDVRFKFRASYLEIYNEQVFDLMNLPRGPLPVRWSAEAGFHVDNLFKITCDSEDAMLAVLEEGLRSRRIAAHDMNERSSRGHTILTLEIDSMVEDVDVDVLRRQGRVSFVDLAGSERLSRTKSEGSTLVESHNINKSLLTLGNCISALADPRKRKAYIPYRDSYLTMLLKDSLGGTGMTLMIACVSPAKDSLQETKNTLRYASRAKRIQNKPIVHMDPVQKLIQALKREVRLLRAECAYMREQAELSGGGAVGTTLPHNYKDLKVDGLDEGQEMRGIANMARELTQAKVYLQQLMRENEDLRSENAQLLSSKQQLEQQYETRRAGLPVRGFKAAGYAATFATRARHRNGGSGSGSADMGAGSTASSQAASSFSSRLSSRVPSHASGLHQSANASSLSVNSMFHGFASITSSRATTSSLDAPFAPRHSTPTKSAYSYPASGYSSRTGTNTTLDTYASSASSRTTPGSRGRAGRSKHHHSRAHRSHPHPPHGSKQASTLSQRQMARYGAPAPLPPAAHSSGARDRLAPTPELRTGRQGSTSSLSQAARRVLEKEASELDEIDAQIAAMQQELGSHAR</sequence>
<dbReference type="FunFam" id="3.40.850.10:FF:000080">
    <property type="entry name" value="Kinesin-like protein"/>
    <property type="match status" value="1"/>
</dbReference>
<keyword evidence="4" id="KW-0493">Microtubule</keyword>
<keyword evidence="3 4" id="KW-0505">Motor protein</keyword>
<feature type="compositionally biased region" description="Polar residues" evidence="6">
    <location>
        <begin position="889"/>
        <end position="898"/>
    </location>
</feature>
<dbReference type="PANTHER" id="PTHR47969">
    <property type="entry name" value="CHROMOSOME-ASSOCIATED KINESIN KIF4A-RELATED"/>
    <property type="match status" value="1"/>
</dbReference>
<dbReference type="Gene3D" id="3.40.850.10">
    <property type="entry name" value="Kinesin motor domain"/>
    <property type="match status" value="1"/>
</dbReference>
<dbReference type="GO" id="GO:0008017">
    <property type="term" value="F:microtubule binding"/>
    <property type="evidence" value="ECO:0007669"/>
    <property type="project" value="InterPro"/>
</dbReference>
<dbReference type="OMA" id="VESHNIN"/>
<keyword evidence="1 3" id="KW-0547">Nucleotide-binding</keyword>
<dbReference type="OrthoDB" id="6422025at2759"/>
<dbReference type="InParanoid" id="F2UHF0"/>
<evidence type="ECO:0000256" key="6">
    <source>
        <dbReference type="SAM" id="MobiDB-lite"/>
    </source>
</evidence>
<feature type="coiled-coil region" evidence="5">
    <location>
        <begin position="632"/>
        <end position="673"/>
    </location>
</feature>
<feature type="region of interest" description="Disordered" evidence="6">
    <location>
        <begin position="768"/>
        <end position="904"/>
    </location>
</feature>
<dbReference type="AlphaFoldDB" id="F2UHF0"/>
<dbReference type="InterPro" id="IPR019821">
    <property type="entry name" value="Kinesin_motor_CS"/>
</dbReference>
<reference evidence="8" key="1">
    <citation type="submission" date="2009-08" db="EMBL/GenBank/DDBJ databases">
        <title>Annotation of Salpingoeca rosetta.</title>
        <authorList>
            <consortium name="The Broad Institute Genome Sequencing Platform"/>
            <person name="Russ C."/>
            <person name="Cuomo C."/>
            <person name="Burger G."/>
            <person name="Gray M.W."/>
            <person name="Holland P.W.H."/>
            <person name="King N."/>
            <person name="Lang F.B.F."/>
            <person name="Roger A.J."/>
            <person name="Ruiz-Trillo I."/>
            <person name="Young S.K."/>
            <person name="Zeng Q."/>
            <person name="Gargeya S."/>
            <person name="Alvarado L."/>
            <person name="Berlin A."/>
            <person name="Chapman S.B."/>
            <person name="Chen Z."/>
            <person name="Freedman E."/>
            <person name="Gellesch M."/>
            <person name="Goldberg J."/>
            <person name="Griggs A."/>
            <person name="Gujja S."/>
            <person name="Heilman E."/>
            <person name="Heiman D."/>
            <person name="Howarth C."/>
            <person name="Mehta T."/>
            <person name="Neiman D."/>
            <person name="Pearson M."/>
            <person name="Roberts A."/>
            <person name="Saif S."/>
            <person name="Shea T."/>
            <person name="Shenoy N."/>
            <person name="Sisk P."/>
            <person name="Stolte C."/>
            <person name="Sykes S."/>
            <person name="White J."/>
            <person name="Yandava C."/>
            <person name="Haas B."/>
            <person name="Nusbaum C."/>
            <person name="Birren B."/>
        </authorList>
    </citation>
    <scope>NUCLEOTIDE SEQUENCE [LARGE SCALE GENOMIC DNA]</scope>
    <source>
        <strain evidence="8">ATCC 50818</strain>
    </source>
</reference>
<evidence type="ECO:0000256" key="5">
    <source>
        <dbReference type="SAM" id="Coils"/>
    </source>
</evidence>
<evidence type="ECO:0000313" key="8">
    <source>
        <dbReference type="EMBL" id="EGD76549.1"/>
    </source>
</evidence>
<feature type="compositionally biased region" description="Low complexity" evidence="6">
    <location>
        <begin position="709"/>
        <end position="740"/>
    </location>
</feature>
<feature type="compositionally biased region" description="Low complexity" evidence="6">
    <location>
        <begin position="169"/>
        <end position="187"/>
    </location>
</feature>
<dbReference type="InterPro" id="IPR027417">
    <property type="entry name" value="P-loop_NTPase"/>
</dbReference>
<dbReference type="EMBL" id="GL832974">
    <property type="protein sequence ID" value="EGD76549.1"/>
    <property type="molecule type" value="Genomic_DNA"/>
</dbReference>